<keyword evidence="4" id="KW-1185">Reference proteome</keyword>
<comment type="caution">
    <text evidence="3">The sequence shown here is derived from an EMBL/GenBank/DDBJ whole genome shotgun (WGS) entry which is preliminary data.</text>
</comment>
<sequence>MSATTEHRAGPGRDATADVGWNPSRHEETREEDAAEPAQGDEDGPEGGEESGPTERQEDHDAEEGGEDAAGPEQDAEGEPEASNMTERQDGAGSAGRTQAVAVAAARAAAVLEPGLDQPVRVLGARLWLAGAALLLAVGAGAGWAVWGTLPNTMTVHAVVAHGPAPVRVSAERAGSVLAFRVARASR</sequence>
<reference evidence="3 4" key="1">
    <citation type="submission" date="2014-05" db="EMBL/GenBank/DDBJ databases">
        <title>Draft Genome Sequence of Kitasatospora cheerisanensis KCTC 2395.</title>
        <authorList>
            <person name="Nam D.H."/>
        </authorList>
    </citation>
    <scope>NUCLEOTIDE SEQUENCE [LARGE SCALE GENOMIC DNA]</scope>
    <source>
        <strain evidence="3 4">KCTC 2395</strain>
    </source>
</reference>
<dbReference type="AlphaFoldDB" id="A0A066YV93"/>
<name>A0A066YV93_9ACTN</name>
<keyword evidence="2" id="KW-1133">Transmembrane helix</keyword>
<evidence type="ECO:0000256" key="1">
    <source>
        <dbReference type="SAM" id="MobiDB-lite"/>
    </source>
</evidence>
<accession>A0A066YV93</accession>
<evidence type="ECO:0000313" key="3">
    <source>
        <dbReference type="EMBL" id="KDN83899.1"/>
    </source>
</evidence>
<dbReference type="PATRIC" id="fig|1348663.4.peg.4389"/>
<dbReference type="HOGENOM" id="CLU_1445899_0_0_11"/>
<feature type="compositionally biased region" description="Basic and acidic residues" evidence="1">
    <location>
        <begin position="1"/>
        <end position="11"/>
    </location>
</feature>
<dbReference type="EMBL" id="JNBY01000094">
    <property type="protein sequence ID" value="KDN83899.1"/>
    <property type="molecule type" value="Genomic_DNA"/>
</dbReference>
<evidence type="ECO:0000256" key="2">
    <source>
        <dbReference type="SAM" id="Phobius"/>
    </source>
</evidence>
<keyword evidence="2" id="KW-0472">Membrane</keyword>
<keyword evidence="2" id="KW-0812">Transmembrane</keyword>
<dbReference type="RefSeq" id="WP_035865249.1">
    <property type="nucleotide sequence ID" value="NZ_KK853997.1"/>
</dbReference>
<proteinExistence type="predicted"/>
<feature type="compositionally biased region" description="Acidic residues" evidence="1">
    <location>
        <begin position="30"/>
        <end position="49"/>
    </location>
</feature>
<feature type="transmembrane region" description="Helical" evidence="2">
    <location>
        <begin position="127"/>
        <end position="147"/>
    </location>
</feature>
<protein>
    <submittedName>
        <fullName evidence="3">Uncharacterized protein</fullName>
    </submittedName>
</protein>
<dbReference type="eggNOG" id="COG0511">
    <property type="taxonomic scope" value="Bacteria"/>
</dbReference>
<organism evidence="3 4">
    <name type="scientific">Kitasatospora cheerisanensis KCTC 2395</name>
    <dbReference type="NCBI Taxonomy" id="1348663"/>
    <lineage>
        <taxon>Bacteria</taxon>
        <taxon>Bacillati</taxon>
        <taxon>Actinomycetota</taxon>
        <taxon>Actinomycetes</taxon>
        <taxon>Kitasatosporales</taxon>
        <taxon>Streptomycetaceae</taxon>
        <taxon>Kitasatospora</taxon>
    </lineage>
</organism>
<feature type="region of interest" description="Disordered" evidence="1">
    <location>
        <begin position="1"/>
        <end position="97"/>
    </location>
</feature>
<gene>
    <name evidence="3" type="ORF">KCH_45480</name>
</gene>
<dbReference type="Proteomes" id="UP000027178">
    <property type="component" value="Unassembled WGS sequence"/>
</dbReference>
<evidence type="ECO:0000313" key="4">
    <source>
        <dbReference type="Proteomes" id="UP000027178"/>
    </source>
</evidence>